<evidence type="ECO:0000313" key="2">
    <source>
        <dbReference type="EMBL" id="PIC40627.1"/>
    </source>
</evidence>
<sequence>MAHGPHLNSGQGSPKEQKSSKNLHLTEETPGVHQLLAIADNKTMMFNKLHHTLSSIQRFSKPITFTLIDRHFWRKKRDHCYYRRQDLPWPPGHPRGTQRNSLYKEEDGAEQSVSIVSQFKGSTQYEDQLLTNPNTGAASTTEASPADRSSLPMPSPPADRSPAMAAAPSLRTLQSYI</sequence>
<organism evidence="2 3">
    <name type="scientific">Caenorhabditis nigoni</name>
    <dbReference type="NCBI Taxonomy" id="1611254"/>
    <lineage>
        <taxon>Eukaryota</taxon>
        <taxon>Metazoa</taxon>
        <taxon>Ecdysozoa</taxon>
        <taxon>Nematoda</taxon>
        <taxon>Chromadorea</taxon>
        <taxon>Rhabditida</taxon>
        <taxon>Rhabditina</taxon>
        <taxon>Rhabditomorpha</taxon>
        <taxon>Rhabditoidea</taxon>
        <taxon>Rhabditidae</taxon>
        <taxon>Peloderinae</taxon>
        <taxon>Caenorhabditis</taxon>
    </lineage>
</organism>
<name>A0A2G5UM71_9PELO</name>
<feature type="region of interest" description="Disordered" evidence="1">
    <location>
        <begin position="1"/>
        <end position="28"/>
    </location>
</feature>
<reference evidence="3" key="1">
    <citation type="submission" date="2017-10" db="EMBL/GenBank/DDBJ databases">
        <title>Rapid genome shrinkage in a self-fertile nematode reveals novel sperm competition proteins.</title>
        <authorList>
            <person name="Yin D."/>
            <person name="Schwarz E.M."/>
            <person name="Thomas C.G."/>
            <person name="Felde R.L."/>
            <person name="Korf I.F."/>
            <person name="Cutter A.D."/>
            <person name="Schartner C.M."/>
            <person name="Ralston E.J."/>
            <person name="Meyer B.J."/>
            <person name="Haag E.S."/>
        </authorList>
    </citation>
    <scope>NUCLEOTIDE SEQUENCE [LARGE SCALE GENOMIC DNA]</scope>
    <source>
        <strain evidence="3">JU1422</strain>
    </source>
</reference>
<keyword evidence="3" id="KW-1185">Reference proteome</keyword>
<accession>A0A2G5UM71</accession>
<feature type="region of interest" description="Disordered" evidence="1">
    <location>
        <begin position="129"/>
        <end position="177"/>
    </location>
</feature>
<feature type="region of interest" description="Disordered" evidence="1">
    <location>
        <begin position="85"/>
        <end position="109"/>
    </location>
</feature>
<feature type="compositionally biased region" description="Basic and acidic residues" evidence="1">
    <location>
        <begin position="15"/>
        <end position="27"/>
    </location>
</feature>
<evidence type="ECO:0000256" key="1">
    <source>
        <dbReference type="SAM" id="MobiDB-lite"/>
    </source>
</evidence>
<feature type="compositionally biased region" description="Polar residues" evidence="1">
    <location>
        <begin position="129"/>
        <end position="143"/>
    </location>
</feature>
<proteinExistence type="predicted"/>
<protein>
    <submittedName>
        <fullName evidence="2">Uncharacterized protein</fullName>
    </submittedName>
</protein>
<dbReference type="Proteomes" id="UP000230233">
    <property type="component" value="Chromosome III"/>
</dbReference>
<gene>
    <name evidence="2" type="primary">Cnig_chr_III.g11908</name>
    <name evidence="2" type="ORF">B9Z55_011908</name>
</gene>
<comment type="caution">
    <text evidence="2">The sequence shown here is derived from an EMBL/GenBank/DDBJ whole genome shotgun (WGS) entry which is preliminary data.</text>
</comment>
<evidence type="ECO:0000313" key="3">
    <source>
        <dbReference type="Proteomes" id="UP000230233"/>
    </source>
</evidence>
<dbReference type="AlphaFoldDB" id="A0A2G5UM71"/>
<dbReference type="EMBL" id="PDUG01000003">
    <property type="protein sequence ID" value="PIC40627.1"/>
    <property type="molecule type" value="Genomic_DNA"/>
</dbReference>